<proteinExistence type="predicted"/>
<dbReference type="AlphaFoldDB" id="A0A8H3ZZY4"/>
<protein>
    <submittedName>
        <fullName evidence="1">Uncharacterized protein</fullName>
    </submittedName>
</protein>
<gene>
    <name evidence="1" type="ORF">F8M41_014310</name>
</gene>
<comment type="caution">
    <text evidence="1">The sequence shown here is derived from an EMBL/GenBank/DDBJ whole genome shotgun (WGS) entry which is preliminary data.</text>
</comment>
<keyword evidence="2" id="KW-1185">Reference proteome</keyword>
<name>A0A8H3ZZY4_GIGMA</name>
<sequence length="180" mass="21446">MKGFTDNMLEIIVKPELEYDKKESVQITHDECHFYANDRQCRIWTQEDENVLRSKHIVHSVIVSAFVYPCHRLLKLSEEQFKTNSHIKHKESFVICSVQEDRYWKSEHILEQYIDEYEEKHDQKMVFLNNYPVKKLRGEPKGIQQVLEEYNIWPVEGVNLVCDHCSGKIKDDIEELNCCA</sequence>
<evidence type="ECO:0000313" key="1">
    <source>
        <dbReference type="EMBL" id="KAF0360606.1"/>
    </source>
</evidence>
<evidence type="ECO:0000313" key="2">
    <source>
        <dbReference type="Proteomes" id="UP000439903"/>
    </source>
</evidence>
<dbReference type="PANTHER" id="PTHR35871:SF1">
    <property type="entry name" value="CXC1-LIKE CYSTEINE CLUSTER ASSOCIATED WITH KDZ TRANSPOSASES DOMAIN-CONTAINING PROTEIN"/>
    <property type="match status" value="1"/>
</dbReference>
<dbReference type="EMBL" id="WTPW01002921">
    <property type="protein sequence ID" value="KAF0360606.1"/>
    <property type="molecule type" value="Genomic_DNA"/>
</dbReference>
<reference evidence="1 2" key="1">
    <citation type="journal article" date="2019" name="Environ. Microbiol.">
        <title>At the nexus of three kingdoms: the genome of the mycorrhizal fungus Gigaspora margarita provides insights into plant, endobacterial and fungal interactions.</title>
        <authorList>
            <person name="Venice F."/>
            <person name="Ghignone S."/>
            <person name="Salvioli di Fossalunga A."/>
            <person name="Amselem J."/>
            <person name="Novero M."/>
            <person name="Xianan X."/>
            <person name="Sedzielewska Toro K."/>
            <person name="Morin E."/>
            <person name="Lipzen A."/>
            <person name="Grigoriev I.V."/>
            <person name="Henrissat B."/>
            <person name="Martin F.M."/>
            <person name="Bonfante P."/>
        </authorList>
    </citation>
    <scope>NUCLEOTIDE SEQUENCE [LARGE SCALE GENOMIC DNA]</scope>
    <source>
        <strain evidence="1 2">BEG34</strain>
    </source>
</reference>
<organism evidence="1 2">
    <name type="scientific">Gigaspora margarita</name>
    <dbReference type="NCBI Taxonomy" id="4874"/>
    <lineage>
        <taxon>Eukaryota</taxon>
        <taxon>Fungi</taxon>
        <taxon>Fungi incertae sedis</taxon>
        <taxon>Mucoromycota</taxon>
        <taxon>Glomeromycotina</taxon>
        <taxon>Glomeromycetes</taxon>
        <taxon>Diversisporales</taxon>
        <taxon>Gigasporaceae</taxon>
        <taxon>Gigaspora</taxon>
    </lineage>
</organism>
<accession>A0A8H3ZZY4</accession>
<dbReference type="Proteomes" id="UP000439903">
    <property type="component" value="Unassembled WGS sequence"/>
</dbReference>
<dbReference type="PANTHER" id="PTHR35871">
    <property type="entry name" value="EXPRESSED PROTEIN"/>
    <property type="match status" value="1"/>
</dbReference>
<dbReference type="OrthoDB" id="10044727at2759"/>